<dbReference type="AlphaFoldDB" id="A0A1G9FS95"/>
<feature type="domain" description="RNA polymerase sigma-70 region 2" evidence="7">
    <location>
        <begin position="4"/>
        <end position="67"/>
    </location>
</feature>
<keyword evidence="5" id="KW-0804">Transcription</keyword>
<comment type="subunit">
    <text evidence="2">Interacts transiently with the RNA polymerase catalytic core formed by RpoA, RpoB, RpoC and RpoZ (2 alpha, 1 beta, 1 beta' and 1 omega subunit) to form the RNA polymerase holoenzyme that can initiate transcription.</text>
</comment>
<reference evidence="10" key="1">
    <citation type="submission" date="2016-10" db="EMBL/GenBank/DDBJ databases">
        <authorList>
            <person name="Varghese N."/>
            <person name="Submissions S."/>
        </authorList>
    </citation>
    <scope>NUCLEOTIDE SEQUENCE [LARGE SCALE GENOMIC DNA]</scope>
    <source>
        <strain evidence="10">CGMCC 4.3147</strain>
    </source>
</reference>
<dbReference type="GO" id="GO:0006352">
    <property type="term" value="P:DNA-templated transcription initiation"/>
    <property type="evidence" value="ECO:0007669"/>
    <property type="project" value="InterPro"/>
</dbReference>
<dbReference type="OrthoDB" id="3211555at2"/>
<dbReference type="InterPro" id="IPR013325">
    <property type="entry name" value="RNA_pol_sigma_r2"/>
</dbReference>
<feature type="compositionally biased region" description="Basic residues" evidence="6">
    <location>
        <begin position="146"/>
        <end position="158"/>
    </location>
</feature>
<dbReference type="InterPro" id="IPR032710">
    <property type="entry name" value="NTF2-like_dom_sf"/>
</dbReference>
<evidence type="ECO:0000256" key="4">
    <source>
        <dbReference type="ARBA" id="ARBA00023082"/>
    </source>
</evidence>
<protein>
    <submittedName>
        <fullName evidence="9">RNA polymerase sigma-70 factor, ECF subfamily</fullName>
    </submittedName>
</protein>
<dbReference type="InterPro" id="IPR013249">
    <property type="entry name" value="RNA_pol_sigma70_r4_t2"/>
</dbReference>
<dbReference type="PANTHER" id="PTHR30173">
    <property type="entry name" value="SIGMA 19 FACTOR"/>
    <property type="match status" value="1"/>
</dbReference>
<accession>A0A1G9FS95</accession>
<dbReference type="SUPFAM" id="SSF88659">
    <property type="entry name" value="Sigma3 and sigma4 domains of RNA polymerase sigma factors"/>
    <property type="match status" value="1"/>
</dbReference>
<feature type="domain" description="RNA polymerase sigma factor 70 region 4 type 2" evidence="8">
    <location>
        <begin position="102"/>
        <end position="151"/>
    </location>
</feature>
<dbReference type="GO" id="GO:0003677">
    <property type="term" value="F:DNA binding"/>
    <property type="evidence" value="ECO:0007669"/>
    <property type="project" value="InterPro"/>
</dbReference>
<dbReference type="Pfam" id="PF04542">
    <property type="entry name" value="Sigma70_r2"/>
    <property type="match status" value="1"/>
</dbReference>
<dbReference type="NCBIfam" id="TIGR02937">
    <property type="entry name" value="sigma70-ECF"/>
    <property type="match status" value="1"/>
</dbReference>
<dbReference type="Gene3D" id="3.10.450.50">
    <property type="match status" value="1"/>
</dbReference>
<name>A0A1G9FS95_9ACTN</name>
<gene>
    <name evidence="9" type="ORF">SAMN05216298_1994</name>
</gene>
<dbReference type="Pfam" id="PF08281">
    <property type="entry name" value="Sigma70_r4_2"/>
    <property type="match status" value="1"/>
</dbReference>
<evidence type="ECO:0000259" key="7">
    <source>
        <dbReference type="Pfam" id="PF04542"/>
    </source>
</evidence>
<dbReference type="NCBIfam" id="NF007214">
    <property type="entry name" value="PRK09636.1"/>
    <property type="match status" value="1"/>
</dbReference>
<dbReference type="SUPFAM" id="SSF88946">
    <property type="entry name" value="Sigma2 domain of RNA polymerase sigma factors"/>
    <property type="match status" value="1"/>
</dbReference>
<proteinExistence type="inferred from homology"/>
<sequence length="280" mass="30149">MDVFEERRGKLRAVAYRVLGTMTDAEDVVQEAWLRWNGVDPATVEDPTAYLVTVTTRLAIDRLRSARAARVSYVGPWLPEPVPTGGDLADDLALADTVSSAMLLVLESLSPLERAVFVLREAFGYSHGEIARILDRSEESVRQTAKRARDHVDAKRRRYETDPATRRRATTSFMEACAGGDLAALMGVLAPDVALVCDGGGLAPAPRKTVHGMELVARALVTFAGRMPEDPSIEYAEVNGGPAIVVRSGRTAAAVVTLYLVDGAVAEIHLVSNPEKLGAV</sequence>
<evidence type="ECO:0000256" key="2">
    <source>
        <dbReference type="ARBA" id="ARBA00011344"/>
    </source>
</evidence>
<dbReference type="CDD" id="cd06171">
    <property type="entry name" value="Sigma70_r4"/>
    <property type="match status" value="1"/>
</dbReference>
<evidence type="ECO:0000313" key="10">
    <source>
        <dbReference type="Proteomes" id="UP000198662"/>
    </source>
</evidence>
<keyword evidence="10" id="KW-1185">Reference proteome</keyword>
<dbReference type="InterPro" id="IPR007627">
    <property type="entry name" value="RNA_pol_sigma70_r2"/>
</dbReference>
<dbReference type="Proteomes" id="UP000198662">
    <property type="component" value="Unassembled WGS sequence"/>
</dbReference>
<dbReference type="RefSeq" id="WP_091046958.1">
    <property type="nucleotide sequence ID" value="NZ_FNGF01000002.1"/>
</dbReference>
<dbReference type="GO" id="GO:0016987">
    <property type="term" value="F:sigma factor activity"/>
    <property type="evidence" value="ECO:0007669"/>
    <property type="project" value="UniProtKB-KW"/>
</dbReference>
<dbReference type="Gene3D" id="1.10.1740.10">
    <property type="match status" value="1"/>
</dbReference>
<evidence type="ECO:0000256" key="5">
    <source>
        <dbReference type="ARBA" id="ARBA00023163"/>
    </source>
</evidence>
<feature type="region of interest" description="Disordered" evidence="6">
    <location>
        <begin position="146"/>
        <end position="166"/>
    </location>
</feature>
<dbReference type="InterPro" id="IPR014284">
    <property type="entry name" value="RNA_pol_sigma-70_dom"/>
</dbReference>
<dbReference type="InterPro" id="IPR036388">
    <property type="entry name" value="WH-like_DNA-bd_sf"/>
</dbReference>
<dbReference type="Gene3D" id="1.10.10.10">
    <property type="entry name" value="Winged helix-like DNA-binding domain superfamily/Winged helix DNA-binding domain"/>
    <property type="match status" value="1"/>
</dbReference>
<comment type="similarity">
    <text evidence="1">Belongs to the sigma-70 factor family. ECF subfamily.</text>
</comment>
<dbReference type="STRING" id="380244.SAMN05216298_1994"/>
<evidence type="ECO:0000256" key="1">
    <source>
        <dbReference type="ARBA" id="ARBA00010641"/>
    </source>
</evidence>
<dbReference type="InterPro" id="IPR052704">
    <property type="entry name" value="ECF_Sigma-70_Domain"/>
</dbReference>
<dbReference type="SUPFAM" id="SSF54427">
    <property type="entry name" value="NTF2-like"/>
    <property type="match status" value="1"/>
</dbReference>
<dbReference type="InterPro" id="IPR013324">
    <property type="entry name" value="RNA_pol_sigma_r3/r4-like"/>
</dbReference>
<evidence type="ECO:0000256" key="6">
    <source>
        <dbReference type="SAM" id="MobiDB-lite"/>
    </source>
</evidence>
<keyword evidence="3" id="KW-0805">Transcription regulation</keyword>
<dbReference type="PANTHER" id="PTHR30173:SF36">
    <property type="entry name" value="ECF RNA POLYMERASE SIGMA FACTOR SIGJ"/>
    <property type="match status" value="1"/>
</dbReference>
<evidence type="ECO:0000313" key="9">
    <source>
        <dbReference type="EMBL" id="SDK91212.1"/>
    </source>
</evidence>
<evidence type="ECO:0000256" key="3">
    <source>
        <dbReference type="ARBA" id="ARBA00023015"/>
    </source>
</evidence>
<dbReference type="EMBL" id="FNGF01000002">
    <property type="protein sequence ID" value="SDK91212.1"/>
    <property type="molecule type" value="Genomic_DNA"/>
</dbReference>
<evidence type="ECO:0000259" key="8">
    <source>
        <dbReference type="Pfam" id="PF08281"/>
    </source>
</evidence>
<organism evidence="9 10">
    <name type="scientific">Glycomyces sambucus</name>
    <dbReference type="NCBI Taxonomy" id="380244"/>
    <lineage>
        <taxon>Bacteria</taxon>
        <taxon>Bacillati</taxon>
        <taxon>Actinomycetota</taxon>
        <taxon>Actinomycetes</taxon>
        <taxon>Glycomycetales</taxon>
        <taxon>Glycomycetaceae</taxon>
        <taxon>Glycomyces</taxon>
    </lineage>
</organism>
<keyword evidence="4" id="KW-0731">Sigma factor</keyword>